<evidence type="ECO:0000256" key="10">
    <source>
        <dbReference type="SAM" id="Phobius"/>
    </source>
</evidence>
<evidence type="ECO:0000256" key="8">
    <source>
        <dbReference type="ARBA" id="ARBA00022989"/>
    </source>
</evidence>
<dbReference type="SMART" id="SM00382">
    <property type="entry name" value="AAA"/>
    <property type="match status" value="2"/>
</dbReference>
<dbReference type="Pfam" id="PF14510">
    <property type="entry name" value="ABC_trans_N"/>
    <property type="match status" value="1"/>
</dbReference>
<keyword evidence="6" id="KW-0547">Nucleotide-binding</keyword>
<dbReference type="Pfam" id="PF19055">
    <property type="entry name" value="ABC2_membrane_7"/>
    <property type="match status" value="1"/>
</dbReference>
<evidence type="ECO:0000259" key="11">
    <source>
        <dbReference type="PROSITE" id="PS50893"/>
    </source>
</evidence>
<feature type="domain" description="ABC transporter" evidence="11">
    <location>
        <begin position="170"/>
        <end position="443"/>
    </location>
</feature>
<dbReference type="InterPro" id="IPR003439">
    <property type="entry name" value="ABC_transporter-like_ATP-bd"/>
</dbReference>
<reference evidence="12 13" key="1">
    <citation type="journal article" date="2020" name="Nat. Food">
        <title>A phased Vanilla planifolia genome enables genetic improvement of flavour and production.</title>
        <authorList>
            <person name="Hasing T."/>
            <person name="Tang H."/>
            <person name="Brym M."/>
            <person name="Khazi F."/>
            <person name="Huang T."/>
            <person name="Chambers A.H."/>
        </authorList>
    </citation>
    <scope>NUCLEOTIDE SEQUENCE [LARGE SCALE GENOMIC DNA]</scope>
    <source>
        <tissue evidence="12">Leaf</tissue>
    </source>
</reference>
<evidence type="ECO:0000256" key="3">
    <source>
        <dbReference type="ARBA" id="ARBA00022448"/>
    </source>
</evidence>
<feature type="transmembrane region" description="Helical" evidence="10">
    <location>
        <begin position="1363"/>
        <end position="1381"/>
    </location>
</feature>
<dbReference type="CDD" id="cd03232">
    <property type="entry name" value="ABCG_PDR_domain2"/>
    <property type="match status" value="1"/>
</dbReference>
<dbReference type="OrthoDB" id="66620at2759"/>
<evidence type="ECO:0000256" key="2">
    <source>
        <dbReference type="ARBA" id="ARBA00006012"/>
    </source>
</evidence>
<feature type="transmembrane region" description="Helical" evidence="10">
    <location>
        <begin position="1192"/>
        <end position="1210"/>
    </location>
</feature>
<feature type="transmembrane region" description="Helical" evidence="10">
    <location>
        <begin position="765"/>
        <end position="791"/>
    </location>
</feature>
<feature type="transmembrane region" description="Helical" evidence="10">
    <location>
        <begin position="1416"/>
        <end position="1439"/>
    </location>
</feature>
<dbReference type="PANTHER" id="PTHR48040:SF28">
    <property type="entry name" value="ABC TRANSPORTER G FAMILY MEMBER 39-LIKE"/>
    <property type="match status" value="1"/>
</dbReference>
<feature type="transmembrane region" description="Helical" evidence="10">
    <location>
        <begin position="1305"/>
        <end position="1324"/>
    </location>
</feature>
<dbReference type="InterPro" id="IPR003593">
    <property type="entry name" value="AAA+_ATPase"/>
</dbReference>
<evidence type="ECO:0000256" key="9">
    <source>
        <dbReference type="ARBA" id="ARBA00023136"/>
    </source>
</evidence>
<keyword evidence="9 10" id="KW-0472">Membrane</keyword>
<dbReference type="SUPFAM" id="SSF52540">
    <property type="entry name" value="P-loop containing nucleoside triphosphate hydrolases"/>
    <property type="match status" value="3"/>
</dbReference>
<keyword evidence="7" id="KW-0067">ATP-binding</keyword>
<sequence>MEGVWDTAARASRRIGDSIERSMRASSCRVEDVFARTSVDGSGRFSEALDIGDEEELRWAAIERLPTYHRLRTGILKKQIGDGYEHREVDVRKLDGGERQDFINRVFRVADEDNECFLKKLRSRIDRVGIQLPTVEVRFKKLTVEARCHVGSQALPTLANAARNAVDSAVVNVGIRLAKPATISILKEASGIIKPSRMTLLLGPPSSGKTTLLLALAGKLDPNLKMSGEVTYNGYRLDEFVPRKTAAYISQNDVHLGEMTVKETLDFSARCQGIGARYDILTELTRREREAGIHPEPELDLFMKAVAMEGVGSKLQTDYTLRILGLDICAHTMVGDAMHRGISGGQKKRVTTGEMIVGPTKTLFMDEISTGLDSSTTHQIVRCLQQIVHLREATILMSLLQPAPETFELFDELILLSEGYVVFHGPREMALPFFAYCGFVCPDRKPAADFLQEVTSRKDQPKYWSDRTRPYAFVTPMEFARLFRLSSDGLQLASELAEPFDRRRSHPASLVFSRRPVPISALLRASFAKEWLLIRRNSIVYVSKTLQITLKAFVASTVFLRTEMHTDTLDGANLYIGALLFGLIVNMFNGFAELTLTIIRLPVFYKQRDLLFYPAWVFTLPNFLLRIPISLLESLVWTSMTYYLIGYSPEASRFFKQLFLSFLTQQMAAGLFRFIAGICRSMTIANTGGSLMLLAMFVLGGFILPKGSIPDCWAWGNWISPLTYGYDALAVNEFLAPRWMTKGIGGKSLGVLVLESADVVPEEKWYWIGVAALVGFAILFNVLFTLAIAYLNPLEKKQAIVSDVELTESCSVNADLSVEMVEATNVTVGKVAPKKGMVLPFAPLAMSFDEVNYFVDMPREMKDQGVTEDRLQLLRGVTGTFRPGVLTALMGVSGAGKTTLMDVLAGRKTGGYIEGDIRISGYPKNQATFARISGYCEQNDIHSPQLTVHESLIYSAFLRLPGDISNDQKMKFVDEVMELVELDNLKDSIVGLPGVTGLSTEQRKRLTIAVELVANPSIIFMDEPTSGLDARAAAIVMRTVRNTVDTGRTVVCTIHQPSIDIFEAFDELLLLKRGGQVIYAGPLGQQSQKLIEYFESIPGVQKMQEKNNPATWMLEASSMATEAHLGMNFAEYYKASDLYQRNKEVIRSLSKPEAGSSDLCFPCKYSQSSYGQFKICFWKKWWAYWRSPDYNLVRFLFTLFTALLLGSIFWRIGKKSDNANDLHAVIGSMYVAIMFVGVNNCSTVQPIIAIERSVFYRERAAGMYSALPYALAQVLVEIPYVLIQSLYYAIIVYSMMNFQWTAAKFFWFYFISFFSFLYFTYYGMMSLSLMPNQQVAAIFAATFYSVFNIFSGFFIPRPKIPKWWLWYYWICPLAWTVYGLITTQYGDLDDMIYVPGQGNQSIQSFIKDYYGFDKDFMAVVALVLVFFSIFFAFIFTVCIGKLNFQKR</sequence>
<feature type="transmembrane region" description="Helical" evidence="10">
    <location>
        <begin position="611"/>
        <end position="637"/>
    </location>
</feature>
<dbReference type="InterPro" id="IPR027417">
    <property type="entry name" value="P-loop_NTPase"/>
</dbReference>
<dbReference type="FunFam" id="3.40.50.300:FF:000179">
    <property type="entry name" value="ABC transporter G family member 34"/>
    <property type="match status" value="1"/>
</dbReference>
<dbReference type="Gene3D" id="3.40.50.300">
    <property type="entry name" value="P-loop containing nucleotide triphosphate hydrolases"/>
    <property type="match status" value="2"/>
</dbReference>
<feature type="transmembrane region" description="Helical" evidence="10">
    <location>
        <begin position="683"/>
        <end position="704"/>
    </location>
</feature>
<comment type="caution">
    <text evidence="12">The sequence shown here is derived from an EMBL/GenBank/DDBJ whole genome shotgun (WGS) entry which is preliminary data.</text>
</comment>
<evidence type="ECO:0000256" key="7">
    <source>
        <dbReference type="ARBA" id="ARBA00022840"/>
    </source>
</evidence>
<dbReference type="InterPro" id="IPR013525">
    <property type="entry name" value="ABC2_TM"/>
</dbReference>
<dbReference type="InterPro" id="IPR043926">
    <property type="entry name" value="ABCG_dom"/>
</dbReference>
<dbReference type="Pfam" id="PF00005">
    <property type="entry name" value="ABC_tran"/>
    <property type="match status" value="2"/>
</dbReference>
<dbReference type="Proteomes" id="UP000639772">
    <property type="component" value="Chromosome 1"/>
</dbReference>
<dbReference type="InterPro" id="IPR029481">
    <property type="entry name" value="ABC_trans_N"/>
</dbReference>
<organism evidence="12 13">
    <name type="scientific">Vanilla planifolia</name>
    <name type="common">Vanilla</name>
    <dbReference type="NCBI Taxonomy" id="51239"/>
    <lineage>
        <taxon>Eukaryota</taxon>
        <taxon>Viridiplantae</taxon>
        <taxon>Streptophyta</taxon>
        <taxon>Embryophyta</taxon>
        <taxon>Tracheophyta</taxon>
        <taxon>Spermatophyta</taxon>
        <taxon>Magnoliopsida</taxon>
        <taxon>Liliopsida</taxon>
        <taxon>Asparagales</taxon>
        <taxon>Orchidaceae</taxon>
        <taxon>Vanilloideae</taxon>
        <taxon>Vanilleae</taxon>
        <taxon>Vanilla</taxon>
    </lineage>
</organism>
<name>A0A835SAR0_VANPL</name>
<dbReference type="GO" id="GO:0016887">
    <property type="term" value="F:ATP hydrolysis activity"/>
    <property type="evidence" value="ECO:0007669"/>
    <property type="project" value="InterPro"/>
</dbReference>
<comment type="subcellular location">
    <subcellularLocation>
        <location evidence="1">Membrane</location>
        <topology evidence="1">Multi-pass membrane protein</topology>
    </subcellularLocation>
</comment>
<gene>
    <name evidence="12" type="ORF">HPP92_003622</name>
</gene>
<dbReference type="GO" id="GO:0140359">
    <property type="term" value="F:ABC-type transporter activity"/>
    <property type="evidence" value="ECO:0007669"/>
    <property type="project" value="InterPro"/>
</dbReference>
<keyword evidence="3" id="KW-0813">Transport</keyword>
<dbReference type="PROSITE" id="PS50893">
    <property type="entry name" value="ABC_TRANSPORTER_2"/>
    <property type="match status" value="2"/>
</dbReference>
<dbReference type="InterPro" id="IPR013581">
    <property type="entry name" value="PDR_assoc"/>
</dbReference>
<dbReference type="GO" id="GO:0016020">
    <property type="term" value="C:membrane"/>
    <property type="evidence" value="ECO:0007669"/>
    <property type="project" value="UniProtKB-SubCell"/>
</dbReference>
<evidence type="ECO:0000256" key="5">
    <source>
        <dbReference type="ARBA" id="ARBA00022737"/>
    </source>
</evidence>
<accession>A0A835SAR0</accession>
<feature type="transmembrane region" description="Helical" evidence="10">
    <location>
        <begin position="1278"/>
        <end position="1298"/>
    </location>
</feature>
<dbReference type="Pfam" id="PF08370">
    <property type="entry name" value="PDR_assoc"/>
    <property type="match status" value="1"/>
</dbReference>
<proteinExistence type="inferred from homology"/>
<dbReference type="FunFam" id="3.40.50.300:FF:000059">
    <property type="entry name" value="ABC transporter G family member 40"/>
    <property type="match status" value="1"/>
</dbReference>
<dbReference type="InterPro" id="IPR034003">
    <property type="entry name" value="ABCG_PDR_2"/>
</dbReference>
<evidence type="ECO:0000256" key="6">
    <source>
        <dbReference type="ARBA" id="ARBA00022741"/>
    </source>
</evidence>
<dbReference type="EMBL" id="JADCNM010000001">
    <property type="protein sequence ID" value="KAG0503550.1"/>
    <property type="molecule type" value="Genomic_DNA"/>
</dbReference>
<keyword evidence="8 10" id="KW-1133">Transmembrane helix</keyword>
<feature type="transmembrane region" description="Helical" evidence="10">
    <location>
        <begin position="1336"/>
        <end position="1356"/>
    </location>
</feature>
<protein>
    <recommendedName>
        <fullName evidence="11">ABC transporter domain-containing protein</fullName>
    </recommendedName>
</protein>
<dbReference type="GO" id="GO:0005524">
    <property type="term" value="F:ATP binding"/>
    <property type="evidence" value="ECO:0007669"/>
    <property type="project" value="UniProtKB-KW"/>
</dbReference>
<comment type="similarity">
    <text evidence="2">Belongs to the ABC transporter superfamily. ABCG family. PDR (TC 3.A.1.205) subfamily.</text>
</comment>
<feature type="domain" description="ABC transporter" evidence="11">
    <location>
        <begin position="846"/>
        <end position="1099"/>
    </location>
</feature>
<keyword evidence="4 10" id="KW-0812">Transmembrane</keyword>
<evidence type="ECO:0000313" key="12">
    <source>
        <dbReference type="EMBL" id="KAG0503550.1"/>
    </source>
</evidence>
<dbReference type="Pfam" id="PF01061">
    <property type="entry name" value="ABC2_membrane"/>
    <property type="match status" value="2"/>
</dbReference>
<evidence type="ECO:0000256" key="1">
    <source>
        <dbReference type="ARBA" id="ARBA00004141"/>
    </source>
</evidence>
<dbReference type="PANTHER" id="PTHR48040">
    <property type="entry name" value="PLEIOTROPIC DRUG RESISTANCE PROTEIN 1-LIKE ISOFORM X1"/>
    <property type="match status" value="1"/>
</dbReference>
<keyword evidence="5" id="KW-0677">Repeat</keyword>
<feature type="transmembrane region" description="Helical" evidence="10">
    <location>
        <begin position="574"/>
        <end position="599"/>
    </location>
</feature>
<evidence type="ECO:0000256" key="4">
    <source>
        <dbReference type="ARBA" id="ARBA00022692"/>
    </source>
</evidence>
<evidence type="ECO:0000313" key="13">
    <source>
        <dbReference type="Proteomes" id="UP000639772"/>
    </source>
</evidence>